<evidence type="ECO:0000256" key="1">
    <source>
        <dbReference type="SAM" id="Phobius"/>
    </source>
</evidence>
<dbReference type="InterPro" id="IPR027417">
    <property type="entry name" value="P-loop_NTPase"/>
</dbReference>
<dbReference type="EMBL" id="JATAAI010000016">
    <property type="protein sequence ID" value="KAK1740152.1"/>
    <property type="molecule type" value="Genomic_DNA"/>
</dbReference>
<feature type="transmembrane region" description="Helical" evidence="1">
    <location>
        <begin position="28"/>
        <end position="49"/>
    </location>
</feature>
<sequence>MNTRFGRRRNNRQQQQQRRSSFVLDRHYFVIQITLVLVTIFCILAWFWIHIATGLRRGDSVDDWSGGRLSSSSVEVVDEDHHSSFADVTAGPEKDVTTIVQEPYETNLRIDAVVAFLMNLAELPPQQLWDTFGMDDDKNDGSNGKKSYGKDPFSLEELEQGHCPSGLNTAEWLPPRPWNSEELSSMFQSKAEELKTDKEARNEETVLIWYEHISKAGGTTFCGLAKTNLGQSLVPKYFCMPKRLDSDLADGRVGSWTNEELIGYTKRESHLLVANEWDPFSHDKLKLSGRTLDGKKFPLDPQHTSPQLLFVTTLRDPLDRLLSAYLFFGAGESPSDFGVWIRRNIGRLPKYRIGEKGAFRCNIARYNVIVWRYSGGNLEHPVSGPSSQQQETQFPLPMTDGEIWRDPFESAIRALSQQDLILPMDIMSKEEGQEAMRRLLGWGKVAIKEGRGKGDRESGHIVTTGKIQNSNAREYLNEEEYRFLWDANWLDNILVLWCRAVFLARLHCNDI</sequence>
<evidence type="ECO:0008006" key="4">
    <source>
        <dbReference type="Google" id="ProtNLM"/>
    </source>
</evidence>
<reference evidence="2" key="1">
    <citation type="submission" date="2023-06" db="EMBL/GenBank/DDBJ databases">
        <title>Survivors Of The Sea: Transcriptome response of Skeletonema marinoi to long-term dormancy.</title>
        <authorList>
            <person name="Pinder M.I.M."/>
            <person name="Kourtchenko O."/>
            <person name="Robertson E.K."/>
            <person name="Larsson T."/>
            <person name="Maumus F."/>
            <person name="Osuna-Cruz C.M."/>
            <person name="Vancaester E."/>
            <person name="Stenow R."/>
            <person name="Vandepoele K."/>
            <person name="Ploug H."/>
            <person name="Bruchert V."/>
            <person name="Godhe A."/>
            <person name="Topel M."/>
        </authorList>
    </citation>
    <scope>NUCLEOTIDE SEQUENCE</scope>
    <source>
        <strain evidence="2">R05AC</strain>
    </source>
</reference>
<gene>
    <name evidence="2" type="ORF">QTG54_009102</name>
</gene>
<proteinExistence type="predicted"/>
<dbReference type="Proteomes" id="UP001224775">
    <property type="component" value="Unassembled WGS sequence"/>
</dbReference>
<dbReference type="AlphaFoldDB" id="A0AAD8Y6X2"/>
<keyword evidence="1" id="KW-1133">Transmembrane helix</keyword>
<keyword evidence="1" id="KW-0472">Membrane</keyword>
<accession>A0AAD8Y6X2</accession>
<keyword evidence="3" id="KW-1185">Reference proteome</keyword>
<comment type="caution">
    <text evidence="2">The sequence shown here is derived from an EMBL/GenBank/DDBJ whole genome shotgun (WGS) entry which is preliminary data.</text>
</comment>
<organism evidence="2 3">
    <name type="scientific">Skeletonema marinoi</name>
    <dbReference type="NCBI Taxonomy" id="267567"/>
    <lineage>
        <taxon>Eukaryota</taxon>
        <taxon>Sar</taxon>
        <taxon>Stramenopiles</taxon>
        <taxon>Ochrophyta</taxon>
        <taxon>Bacillariophyta</taxon>
        <taxon>Coscinodiscophyceae</taxon>
        <taxon>Thalassiosirophycidae</taxon>
        <taxon>Thalassiosirales</taxon>
        <taxon>Skeletonemataceae</taxon>
        <taxon>Skeletonema</taxon>
        <taxon>Skeletonema marinoi-dohrnii complex</taxon>
    </lineage>
</organism>
<keyword evidence="1" id="KW-0812">Transmembrane</keyword>
<name>A0AAD8Y6X2_9STRA</name>
<protein>
    <recommendedName>
        <fullName evidence="4">Sulfotransferase domain-containing protein</fullName>
    </recommendedName>
</protein>
<evidence type="ECO:0000313" key="3">
    <source>
        <dbReference type="Proteomes" id="UP001224775"/>
    </source>
</evidence>
<dbReference type="Gene3D" id="3.40.50.300">
    <property type="entry name" value="P-loop containing nucleotide triphosphate hydrolases"/>
    <property type="match status" value="1"/>
</dbReference>
<evidence type="ECO:0000313" key="2">
    <source>
        <dbReference type="EMBL" id="KAK1740152.1"/>
    </source>
</evidence>